<evidence type="ECO:0000256" key="4">
    <source>
        <dbReference type="ARBA" id="ARBA00022803"/>
    </source>
</evidence>
<gene>
    <name evidence="6" type="ORF">HHI36_019927</name>
</gene>
<dbReference type="Pfam" id="PF13844">
    <property type="entry name" value="Glyco_transf_41"/>
    <property type="match status" value="1"/>
</dbReference>
<dbReference type="AlphaFoldDB" id="A0ABD2N8S0"/>
<protein>
    <recommendedName>
        <fullName evidence="5">O-GlcNAc transferase C-terminal domain-containing protein</fullName>
    </recommendedName>
</protein>
<name>A0ABD2N8S0_9CUCU</name>
<evidence type="ECO:0000313" key="7">
    <source>
        <dbReference type="Proteomes" id="UP001516400"/>
    </source>
</evidence>
<keyword evidence="2" id="KW-0808">Transferase</keyword>
<comment type="caution">
    <text evidence="6">The sequence shown here is derived from an EMBL/GenBank/DDBJ whole genome shotgun (WGS) entry which is preliminary data.</text>
</comment>
<evidence type="ECO:0000313" key="6">
    <source>
        <dbReference type="EMBL" id="KAL3275158.1"/>
    </source>
</evidence>
<keyword evidence="3" id="KW-0677">Repeat</keyword>
<dbReference type="Proteomes" id="UP001516400">
    <property type="component" value="Unassembled WGS sequence"/>
</dbReference>
<keyword evidence="4" id="KW-0802">TPR repeat</keyword>
<organism evidence="6 7">
    <name type="scientific">Cryptolaemus montrouzieri</name>
    <dbReference type="NCBI Taxonomy" id="559131"/>
    <lineage>
        <taxon>Eukaryota</taxon>
        <taxon>Metazoa</taxon>
        <taxon>Ecdysozoa</taxon>
        <taxon>Arthropoda</taxon>
        <taxon>Hexapoda</taxon>
        <taxon>Insecta</taxon>
        <taxon>Pterygota</taxon>
        <taxon>Neoptera</taxon>
        <taxon>Endopterygota</taxon>
        <taxon>Coleoptera</taxon>
        <taxon>Polyphaga</taxon>
        <taxon>Cucujiformia</taxon>
        <taxon>Coccinelloidea</taxon>
        <taxon>Coccinellidae</taxon>
        <taxon>Scymninae</taxon>
        <taxon>Scymnini</taxon>
        <taxon>Cryptolaemus</taxon>
    </lineage>
</organism>
<evidence type="ECO:0000256" key="1">
    <source>
        <dbReference type="ARBA" id="ARBA00004922"/>
    </source>
</evidence>
<evidence type="ECO:0000256" key="3">
    <source>
        <dbReference type="ARBA" id="ARBA00022737"/>
    </source>
</evidence>
<feature type="domain" description="O-GlcNAc transferase C-terminal" evidence="5">
    <location>
        <begin position="1"/>
        <end position="141"/>
    </location>
</feature>
<dbReference type="InterPro" id="IPR029489">
    <property type="entry name" value="OGT/SEC/SPY_C"/>
</dbReference>
<evidence type="ECO:0000256" key="2">
    <source>
        <dbReference type="ARBA" id="ARBA00022679"/>
    </source>
</evidence>
<proteinExistence type="predicted"/>
<dbReference type="GO" id="GO:0016740">
    <property type="term" value="F:transferase activity"/>
    <property type="evidence" value="ECO:0007669"/>
    <property type="project" value="UniProtKB-KW"/>
</dbReference>
<keyword evidence="7" id="KW-1185">Reference proteome</keyword>
<dbReference type="Gene3D" id="3.30.720.150">
    <property type="match status" value="1"/>
</dbReference>
<dbReference type="PANTHER" id="PTHR44366:SF1">
    <property type="entry name" value="UDP-N-ACETYLGLUCOSAMINE--PEPTIDE N-ACETYLGLUCOSAMINYLTRANSFERASE 110 KDA SUBUNIT"/>
    <property type="match status" value="1"/>
</dbReference>
<reference evidence="6 7" key="1">
    <citation type="journal article" date="2021" name="BMC Biol.">
        <title>Horizontally acquired antibacterial genes associated with adaptive radiation of ladybird beetles.</title>
        <authorList>
            <person name="Li H.S."/>
            <person name="Tang X.F."/>
            <person name="Huang Y.H."/>
            <person name="Xu Z.Y."/>
            <person name="Chen M.L."/>
            <person name="Du X.Y."/>
            <person name="Qiu B.Y."/>
            <person name="Chen P.T."/>
            <person name="Zhang W."/>
            <person name="Slipinski A."/>
            <person name="Escalona H.E."/>
            <person name="Waterhouse R.M."/>
            <person name="Zwick A."/>
            <person name="Pang H."/>
        </authorList>
    </citation>
    <scope>NUCLEOTIDE SEQUENCE [LARGE SCALE GENOMIC DNA]</scope>
    <source>
        <strain evidence="6">SYSU2018</strain>
    </source>
</reference>
<dbReference type="InterPro" id="IPR037919">
    <property type="entry name" value="OGT"/>
</dbReference>
<accession>A0ABD2N8S0</accession>
<sequence length="152" mass="17230">MRESDHLIDLLHIPCNGKAADRFYQDGIQVLVNMNGYTKRARNEIFAIRLAPIQVMWLGYPGNSGARFMDYLITDEVTSPIKLARDHRQMFPHLKERLILTDRSNGAGYNLADKVAIINATDLSLLVENTEVTQIKEDVRAAKPVEISFESN</sequence>
<evidence type="ECO:0000259" key="5">
    <source>
        <dbReference type="Pfam" id="PF13844"/>
    </source>
</evidence>
<dbReference type="EMBL" id="JABFTP020000083">
    <property type="protein sequence ID" value="KAL3275158.1"/>
    <property type="molecule type" value="Genomic_DNA"/>
</dbReference>
<comment type="pathway">
    <text evidence="1">Protein modification; protein glycosylation.</text>
</comment>
<dbReference type="PANTHER" id="PTHR44366">
    <property type="entry name" value="UDP-N-ACETYLGLUCOSAMINE--PEPTIDE N-ACETYLGLUCOSAMINYLTRANSFERASE 110 KDA SUBUNIT"/>
    <property type="match status" value="1"/>
</dbReference>
<dbReference type="Gene3D" id="3.40.50.11380">
    <property type="match status" value="1"/>
</dbReference>